<dbReference type="Proteomes" id="UP000199656">
    <property type="component" value="Unassembled WGS sequence"/>
</dbReference>
<sequence>MKQKILHAEDDRMFAYFVRRVLEKQGFSVCSASDGEQAWSMFLAEEPDYCLLDIVMPGISGIDLGEKIRARNRLVPIFYLSGEDFFSVQSEIYGRGGADGFLSKADSIPNLSKSIKGLIKQCKTDDKQSYGQGSRQVDIRY</sequence>
<dbReference type="InterPro" id="IPR050595">
    <property type="entry name" value="Bact_response_regulator"/>
</dbReference>
<organism evidence="4 5">
    <name type="scientific">Chitinophaga terrae</name>
    <name type="common">ex Kim and Jung 2007</name>
    <dbReference type="NCBI Taxonomy" id="408074"/>
    <lineage>
        <taxon>Bacteria</taxon>
        <taxon>Pseudomonadati</taxon>
        <taxon>Bacteroidota</taxon>
        <taxon>Chitinophagia</taxon>
        <taxon>Chitinophagales</taxon>
        <taxon>Chitinophagaceae</taxon>
        <taxon>Chitinophaga</taxon>
    </lineage>
</organism>
<dbReference type="CDD" id="cd00156">
    <property type="entry name" value="REC"/>
    <property type="match status" value="1"/>
</dbReference>
<name>A0A1H4DYV6_9BACT</name>
<dbReference type="GO" id="GO:0000160">
    <property type="term" value="P:phosphorelay signal transduction system"/>
    <property type="evidence" value="ECO:0007669"/>
    <property type="project" value="InterPro"/>
</dbReference>
<dbReference type="PANTHER" id="PTHR44591">
    <property type="entry name" value="STRESS RESPONSE REGULATOR PROTEIN 1"/>
    <property type="match status" value="1"/>
</dbReference>
<dbReference type="InterPro" id="IPR011006">
    <property type="entry name" value="CheY-like_superfamily"/>
</dbReference>
<keyword evidence="1 2" id="KW-0597">Phosphoprotein</keyword>
<evidence type="ECO:0000259" key="3">
    <source>
        <dbReference type="PROSITE" id="PS50110"/>
    </source>
</evidence>
<reference evidence="5" key="1">
    <citation type="submission" date="2016-10" db="EMBL/GenBank/DDBJ databases">
        <authorList>
            <person name="Varghese N."/>
            <person name="Submissions S."/>
        </authorList>
    </citation>
    <scope>NUCLEOTIDE SEQUENCE [LARGE SCALE GENOMIC DNA]</scope>
    <source>
        <strain evidence="5">DSM 23920</strain>
    </source>
</reference>
<evidence type="ECO:0000313" key="5">
    <source>
        <dbReference type="Proteomes" id="UP000199656"/>
    </source>
</evidence>
<evidence type="ECO:0000256" key="1">
    <source>
        <dbReference type="ARBA" id="ARBA00022553"/>
    </source>
</evidence>
<evidence type="ECO:0000313" key="4">
    <source>
        <dbReference type="EMBL" id="SEA77362.1"/>
    </source>
</evidence>
<dbReference type="RefSeq" id="WP_089763115.1">
    <property type="nucleotide sequence ID" value="NZ_BKAT01000026.1"/>
</dbReference>
<dbReference type="Pfam" id="PF00072">
    <property type="entry name" value="Response_reg"/>
    <property type="match status" value="1"/>
</dbReference>
<protein>
    <submittedName>
        <fullName evidence="4">Response regulator receiver domain-containing protein</fullName>
    </submittedName>
</protein>
<dbReference type="Gene3D" id="3.40.50.2300">
    <property type="match status" value="1"/>
</dbReference>
<dbReference type="InterPro" id="IPR001789">
    <property type="entry name" value="Sig_transdc_resp-reg_receiver"/>
</dbReference>
<feature type="modified residue" description="4-aspartylphosphate" evidence="2">
    <location>
        <position position="53"/>
    </location>
</feature>
<dbReference type="EMBL" id="FNRL01000015">
    <property type="protein sequence ID" value="SEA77362.1"/>
    <property type="molecule type" value="Genomic_DNA"/>
</dbReference>
<dbReference type="SMART" id="SM00448">
    <property type="entry name" value="REC"/>
    <property type="match status" value="1"/>
</dbReference>
<dbReference type="OrthoDB" id="9789181at2"/>
<feature type="domain" description="Response regulatory" evidence="3">
    <location>
        <begin position="4"/>
        <end position="119"/>
    </location>
</feature>
<proteinExistence type="predicted"/>
<keyword evidence="5" id="KW-1185">Reference proteome</keyword>
<dbReference type="PANTHER" id="PTHR44591:SF3">
    <property type="entry name" value="RESPONSE REGULATORY DOMAIN-CONTAINING PROTEIN"/>
    <property type="match status" value="1"/>
</dbReference>
<gene>
    <name evidence="4" type="ORF">SAMN05660909_03378</name>
</gene>
<dbReference type="PROSITE" id="PS50110">
    <property type="entry name" value="RESPONSE_REGULATORY"/>
    <property type="match status" value="1"/>
</dbReference>
<evidence type="ECO:0000256" key="2">
    <source>
        <dbReference type="PROSITE-ProRule" id="PRU00169"/>
    </source>
</evidence>
<dbReference type="STRING" id="408074.SAMN05660909_03378"/>
<accession>A0A1H4DYV6</accession>
<dbReference type="AlphaFoldDB" id="A0A1H4DYV6"/>
<dbReference type="SUPFAM" id="SSF52172">
    <property type="entry name" value="CheY-like"/>
    <property type="match status" value="1"/>
</dbReference>